<proteinExistence type="predicted"/>
<protein>
    <submittedName>
        <fullName evidence="1">Uncharacterized protein</fullName>
    </submittedName>
</protein>
<organism evidence="1">
    <name type="scientific">marine metagenome</name>
    <dbReference type="NCBI Taxonomy" id="408172"/>
    <lineage>
        <taxon>unclassified sequences</taxon>
        <taxon>metagenomes</taxon>
        <taxon>ecological metagenomes</taxon>
    </lineage>
</organism>
<sequence length="66" mass="7899">MAQLGSEQKPFVMHTGTTVSKESRFRKGFNKKKYDENYDRIYRKKENTTEENKMKPFISSKTIKDF</sequence>
<dbReference type="AlphaFoldDB" id="A0A382KQ96"/>
<name>A0A382KQ96_9ZZZZ</name>
<gene>
    <name evidence="1" type="ORF">METZ01_LOCUS278589</name>
</gene>
<accession>A0A382KQ96</accession>
<dbReference type="EMBL" id="UINC01081662">
    <property type="protein sequence ID" value="SVC25735.1"/>
    <property type="molecule type" value="Genomic_DNA"/>
</dbReference>
<evidence type="ECO:0000313" key="1">
    <source>
        <dbReference type="EMBL" id="SVC25735.1"/>
    </source>
</evidence>
<reference evidence="1" key="1">
    <citation type="submission" date="2018-05" db="EMBL/GenBank/DDBJ databases">
        <authorList>
            <person name="Lanie J.A."/>
            <person name="Ng W.-L."/>
            <person name="Kazmierczak K.M."/>
            <person name="Andrzejewski T.M."/>
            <person name="Davidsen T.M."/>
            <person name="Wayne K.J."/>
            <person name="Tettelin H."/>
            <person name="Glass J.I."/>
            <person name="Rusch D."/>
            <person name="Podicherti R."/>
            <person name="Tsui H.-C.T."/>
            <person name="Winkler M.E."/>
        </authorList>
    </citation>
    <scope>NUCLEOTIDE SEQUENCE</scope>
</reference>